<evidence type="ECO:0000256" key="8">
    <source>
        <dbReference type="ARBA" id="ARBA00023315"/>
    </source>
</evidence>
<evidence type="ECO:0000313" key="13">
    <source>
        <dbReference type="Proteomes" id="UP000178450"/>
    </source>
</evidence>
<evidence type="ECO:0000256" key="6">
    <source>
        <dbReference type="ARBA" id="ARBA00022695"/>
    </source>
</evidence>
<dbReference type="Pfam" id="PF00132">
    <property type="entry name" value="Hexapep"/>
    <property type="match status" value="1"/>
</dbReference>
<evidence type="ECO:0000259" key="11">
    <source>
        <dbReference type="Pfam" id="PF00483"/>
    </source>
</evidence>
<dbReference type="SUPFAM" id="SSF51161">
    <property type="entry name" value="Trimeric LpxA-like enzymes"/>
    <property type="match status" value="1"/>
</dbReference>
<name>A0A1F7K278_9BACT</name>
<keyword evidence="7" id="KW-0511">Multifunctional enzyme</keyword>
<feature type="domain" description="Nucleotidyl transferase" evidence="11">
    <location>
        <begin position="5"/>
        <end position="214"/>
    </location>
</feature>
<evidence type="ECO:0000256" key="4">
    <source>
        <dbReference type="ARBA" id="ARBA00007947"/>
    </source>
</evidence>
<dbReference type="InterPro" id="IPR005835">
    <property type="entry name" value="NTP_transferase_dom"/>
</dbReference>
<keyword evidence="5" id="KW-0808">Transferase</keyword>
<evidence type="ECO:0000256" key="2">
    <source>
        <dbReference type="ARBA" id="ARBA00005208"/>
    </source>
</evidence>
<comment type="catalytic activity">
    <reaction evidence="10">
        <text>N-acetyl-alpha-D-glucosamine 1-phosphate + UTP + H(+) = UDP-N-acetyl-alpha-D-glucosamine + diphosphate</text>
        <dbReference type="Rhea" id="RHEA:13509"/>
        <dbReference type="ChEBI" id="CHEBI:15378"/>
        <dbReference type="ChEBI" id="CHEBI:33019"/>
        <dbReference type="ChEBI" id="CHEBI:46398"/>
        <dbReference type="ChEBI" id="CHEBI:57705"/>
        <dbReference type="ChEBI" id="CHEBI:57776"/>
        <dbReference type="EC" id="2.7.7.23"/>
    </reaction>
</comment>
<dbReference type="Pfam" id="PF00483">
    <property type="entry name" value="NTP_transferase"/>
    <property type="match status" value="1"/>
</dbReference>
<keyword evidence="8" id="KW-0012">Acyltransferase</keyword>
<comment type="similarity">
    <text evidence="3">In the C-terminal section; belongs to the transferase hexapeptide repeat family.</text>
</comment>
<dbReference type="InterPro" id="IPR011004">
    <property type="entry name" value="Trimer_LpxA-like_sf"/>
</dbReference>
<evidence type="ECO:0000256" key="10">
    <source>
        <dbReference type="ARBA" id="ARBA00048493"/>
    </source>
</evidence>
<dbReference type="EMBL" id="MGBG01000024">
    <property type="protein sequence ID" value="OGK61980.1"/>
    <property type="molecule type" value="Genomic_DNA"/>
</dbReference>
<evidence type="ECO:0000256" key="1">
    <source>
        <dbReference type="ARBA" id="ARBA00005166"/>
    </source>
</evidence>
<evidence type="ECO:0000256" key="5">
    <source>
        <dbReference type="ARBA" id="ARBA00022679"/>
    </source>
</evidence>
<reference evidence="12 13" key="1">
    <citation type="journal article" date="2016" name="Nat. Commun.">
        <title>Thousands of microbial genomes shed light on interconnected biogeochemical processes in an aquifer system.</title>
        <authorList>
            <person name="Anantharaman K."/>
            <person name="Brown C.T."/>
            <person name="Hug L.A."/>
            <person name="Sharon I."/>
            <person name="Castelle C.J."/>
            <person name="Probst A.J."/>
            <person name="Thomas B.C."/>
            <person name="Singh A."/>
            <person name="Wilkins M.J."/>
            <person name="Karaoz U."/>
            <person name="Brodie E.L."/>
            <person name="Williams K.H."/>
            <person name="Hubbard S.S."/>
            <person name="Banfield J.F."/>
        </authorList>
    </citation>
    <scope>NUCLEOTIDE SEQUENCE [LARGE SCALE GENOMIC DNA]</scope>
</reference>
<comment type="pathway">
    <text evidence="1">Nucleotide-sugar biosynthesis; UDP-N-acetyl-alpha-D-glucosamine biosynthesis; N-acetyl-alpha-D-glucosamine 1-phosphate from alpha-D-glucosamine 6-phosphate (route II): step 2/2.</text>
</comment>
<keyword evidence="6" id="KW-0548">Nucleotidyltransferase</keyword>
<dbReference type="InterPro" id="IPR029044">
    <property type="entry name" value="Nucleotide-diphossugar_trans"/>
</dbReference>
<sequence>MEFYVVILAGGLSNRFWPLEEKNLFEFFGTPLIIYQIKRYSLFLKRAKINPHFIVVTNERNHALISQQLQKYNLNKPQLVTQTLPDQSGAVISALKKVTKDQPILIVNSNDIFSESLISDFLKKVDGKKLVLTATEVNSYFPGGYLEKDSQGKIQRIVEKPDPNTVPGQYNLFRFVLDFFPNRQLLEEVLDSHNNSLSYEDAINLILNKQQSDLVINNQPFTSLKYPWHILEAANIFLKTIKESVVKTQELESSSQIVGKVFIAEGVKIGSFTKIVGPTYIGKNTLIGDHCLVRNSHIGADCLIGAHSEVARSYLGNKVMLHRNYVGDSVLSENTSFGANTVTANWRFDEQIIKSVVESNKTETGFYKLGTITGSGVKVGVSTSLMPGVKIKKNTVVSPQQTIYKDITK</sequence>
<dbReference type="SUPFAM" id="SSF53448">
    <property type="entry name" value="Nucleotide-diphospho-sugar transferases"/>
    <property type="match status" value="1"/>
</dbReference>
<evidence type="ECO:0000313" key="12">
    <source>
        <dbReference type="EMBL" id="OGK61980.1"/>
    </source>
</evidence>
<comment type="caution">
    <text evidence="12">The sequence shown here is derived from an EMBL/GenBank/DDBJ whole genome shotgun (WGS) entry which is preliminary data.</text>
</comment>
<evidence type="ECO:0000256" key="7">
    <source>
        <dbReference type="ARBA" id="ARBA00023268"/>
    </source>
</evidence>
<dbReference type="CDD" id="cd14279">
    <property type="entry name" value="CUE"/>
    <property type="match status" value="1"/>
</dbReference>
<dbReference type="PANTHER" id="PTHR43584">
    <property type="entry name" value="NUCLEOTIDYL TRANSFERASE"/>
    <property type="match status" value="1"/>
</dbReference>
<dbReference type="Gene3D" id="3.90.550.10">
    <property type="entry name" value="Spore Coat Polysaccharide Biosynthesis Protein SpsA, Chain A"/>
    <property type="match status" value="1"/>
</dbReference>
<comment type="catalytic activity">
    <reaction evidence="9">
        <text>alpha-D-glucosamine 1-phosphate + acetyl-CoA = N-acetyl-alpha-D-glucosamine 1-phosphate + CoA + H(+)</text>
        <dbReference type="Rhea" id="RHEA:13725"/>
        <dbReference type="ChEBI" id="CHEBI:15378"/>
        <dbReference type="ChEBI" id="CHEBI:57287"/>
        <dbReference type="ChEBI" id="CHEBI:57288"/>
        <dbReference type="ChEBI" id="CHEBI:57776"/>
        <dbReference type="ChEBI" id="CHEBI:58516"/>
        <dbReference type="EC" id="2.3.1.157"/>
    </reaction>
</comment>
<comment type="pathway">
    <text evidence="2">Nucleotide-sugar biosynthesis; UDP-N-acetyl-alpha-D-glucosamine biosynthesis; UDP-N-acetyl-alpha-D-glucosamine from N-acetyl-alpha-D-glucosamine 1-phosphate: step 1/1.</text>
</comment>
<organism evidence="12 13">
    <name type="scientific">Candidatus Roizmanbacteria bacterium RIFOXYA1_FULL_41_12</name>
    <dbReference type="NCBI Taxonomy" id="1802082"/>
    <lineage>
        <taxon>Bacteria</taxon>
        <taxon>Candidatus Roizmaniibacteriota</taxon>
    </lineage>
</organism>
<evidence type="ECO:0000256" key="9">
    <source>
        <dbReference type="ARBA" id="ARBA00048247"/>
    </source>
</evidence>
<dbReference type="PANTHER" id="PTHR43584:SF8">
    <property type="entry name" value="N-ACETYLMURAMATE ALPHA-1-PHOSPHATE URIDYLYLTRANSFERASE"/>
    <property type="match status" value="1"/>
</dbReference>
<dbReference type="Proteomes" id="UP000178450">
    <property type="component" value="Unassembled WGS sequence"/>
</dbReference>
<dbReference type="Gene3D" id="2.160.10.10">
    <property type="entry name" value="Hexapeptide repeat proteins"/>
    <property type="match status" value="1"/>
</dbReference>
<dbReference type="InterPro" id="IPR050065">
    <property type="entry name" value="GlmU-like"/>
</dbReference>
<comment type="similarity">
    <text evidence="4">In the N-terminal section; belongs to the N-acetylglucosamine-1-phosphate uridyltransferase family.</text>
</comment>
<gene>
    <name evidence="12" type="ORF">A2209_00605</name>
</gene>
<proteinExistence type="inferred from homology"/>
<dbReference type="GO" id="GO:0019134">
    <property type="term" value="F:glucosamine-1-phosphate N-acetyltransferase activity"/>
    <property type="evidence" value="ECO:0007669"/>
    <property type="project" value="UniProtKB-EC"/>
</dbReference>
<dbReference type="AlphaFoldDB" id="A0A1F7K278"/>
<dbReference type="InterPro" id="IPR001451">
    <property type="entry name" value="Hexapep"/>
</dbReference>
<accession>A0A1F7K278</accession>
<protein>
    <recommendedName>
        <fullName evidence="11">Nucleotidyl transferase domain-containing protein</fullName>
    </recommendedName>
</protein>
<dbReference type="GO" id="GO:0003977">
    <property type="term" value="F:UDP-N-acetylglucosamine diphosphorylase activity"/>
    <property type="evidence" value="ECO:0007669"/>
    <property type="project" value="UniProtKB-EC"/>
</dbReference>
<evidence type="ECO:0000256" key="3">
    <source>
        <dbReference type="ARBA" id="ARBA00007707"/>
    </source>
</evidence>